<sequence>MMVAIALASMLLPFSITGAAMALPTMAANLGASVSSGQWVLNGFNITFAALPLAFGSLADRWGRRRILLSGITMVGLMSLVVAVAPSMAVVVAARVIQGAGAASVLASGAAVLAHATTGRRRHLAFGILGASFGSGLAIGPLAAGALVQSAGWRSVFFLLAAISLPALLCGTRAPESRNPDQPAFDVAGLVLFTAGLTCLSFAFVAASTTGWTAAGTLFLLAGAVALIALFAVVELHMAERAMFDVRLFRKPEFVAVIFQPFTVSLGFVVLLVYLTIYLQGVAGHTTVASGLLLLPMTAPVLVLPLIASNLAARTSVRMVLTGASVLIVIGALLLMTLRSDGSWLMLALPLLPFGAGVGLAFGVMDNAAVSTVPVSNAGAAAGIFNTMRVTGESVAIAAAAAVLTTLTARDLSSHGVAADYASALAGQAIQGHLDPAHSAALTEGITNAFHTIGLALAALSAVGAVLTFFALAPHRAQSRGSDHHTSTTGATR</sequence>
<dbReference type="AlphaFoldDB" id="A0A7I7TBQ3"/>
<feature type="signal peptide" evidence="6">
    <location>
        <begin position="1"/>
        <end position="22"/>
    </location>
</feature>
<dbReference type="Gene3D" id="1.20.1250.20">
    <property type="entry name" value="MFS general substrate transporter like domains"/>
    <property type="match status" value="1"/>
</dbReference>
<dbReference type="KEGG" id="mhev:MHEL_49170"/>
<dbReference type="InterPro" id="IPR011701">
    <property type="entry name" value="MFS"/>
</dbReference>
<evidence type="ECO:0000256" key="6">
    <source>
        <dbReference type="SAM" id="SignalP"/>
    </source>
</evidence>
<feature type="transmembrane region" description="Helical" evidence="5">
    <location>
        <begin position="124"/>
        <end position="147"/>
    </location>
</feature>
<feature type="transmembrane region" description="Helical" evidence="5">
    <location>
        <begin position="453"/>
        <end position="473"/>
    </location>
</feature>
<dbReference type="EMBL" id="AP022596">
    <property type="protein sequence ID" value="BBY66674.1"/>
    <property type="molecule type" value="Genomic_DNA"/>
</dbReference>
<evidence type="ECO:0000256" key="5">
    <source>
        <dbReference type="SAM" id="Phobius"/>
    </source>
</evidence>
<dbReference type="SUPFAM" id="SSF103473">
    <property type="entry name" value="MFS general substrate transporter"/>
    <property type="match status" value="1"/>
</dbReference>
<feature type="transmembrane region" description="Helical" evidence="5">
    <location>
        <begin position="38"/>
        <end position="55"/>
    </location>
</feature>
<dbReference type="Gene3D" id="1.20.1720.10">
    <property type="entry name" value="Multidrug resistance protein D"/>
    <property type="match status" value="1"/>
</dbReference>
<evidence type="ECO:0000256" key="2">
    <source>
        <dbReference type="ARBA" id="ARBA00022692"/>
    </source>
</evidence>
<keyword evidence="6" id="KW-0732">Signal</keyword>
<feature type="transmembrane region" description="Helical" evidence="5">
    <location>
        <begin position="320"/>
        <end position="338"/>
    </location>
</feature>
<dbReference type="PANTHER" id="PTHR42718">
    <property type="entry name" value="MAJOR FACILITATOR SUPERFAMILY MULTIDRUG TRANSPORTER MFSC"/>
    <property type="match status" value="1"/>
</dbReference>
<evidence type="ECO:0000259" key="7">
    <source>
        <dbReference type="PROSITE" id="PS50850"/>
    </source>
</evidence>
<dbReference type="PRINTS" id="PR01036">
    <property type="entry name" value="TCRTETB"/>
</dbReference>
<evidence type="ECO:0000256" key="1">
    <source>
        <dbReference type="ARBA" id="ARBA00004651"/>
    </source>
</evidence>
<name>A0A7I7TBQ3_9MYCO</name>
<evidence type="ECO:0000256" key="3">
    <source>
        <dbReference type="ARBA" id="ARBA00022989"/>
    </source>
</evidence>
<feature type="transmembrane region" description="Helical" evidence="5">
    <location>
        <begin position="289"/>
        <end position="308"/>
    </location>
</feature>
<dbReference type="InterPro" id="IPR036259">
    <property type="entry name" value="MFS_trans_sf"/>
</dbReference>
<dbReference type="CDD" id="cd17321">
    <property type="entry name" value="MFS_MMR_MDR_like"/>
    <property type="match status" value="1"/>
</dbReference>
<feature type="transmembrane region" description="Helical" evidence="5">
    <location>
        <begin position="67"/>
        <end position="90"/>
    </location>
</feature>
<dbReference type="Pfam" id="PF07690">
    <property type="entry name" value="MFS_1"/>
    <property type="match status" value="1"/>
</dbReference>
<comment type="subcellular location">
    <subcellularLocation>
        <location evidence="1">Cell membrane</location>
        <topology evidence="1">Multi-pass membrane protein</topology>
    </subcellularLocation>
</comment>
<evidence type="ECO:0000313" key="8">
    <source>
        <dbReference type="EMBL" id="BBY66674.1"/>
    </source>
</evidence>
<gene>
    <name evidence="8" type="ORF">MHEL_49170</name>
</gene>
<feature type="transmembrane region" description="Helical" evidence="5">
    <location>
        <begin position="212"/>
        <end position="234"/>
    </location>
</feature>
<organism evidence="8 9">
    <name type="scientific">Mycolicibacterium helvum</name>
    <dbReference type="NCBI Taxonomy" id="1534349"/>
    <lineage>
        <taxon>Bacteria</taxon>
        <taxon>Bacillati</taxon>
        <taxon>Actinomycetota</taxon>
        <taxon>Actinomycetes</taxon>
        <taxon>Mycobacteriales</taxon>
        <taxon>Mycobacteriaceae</taxon>
        <taxon>Mycolicibacterium</taxon>
    </lineage>
</organism>
<reference evidence="8 9" key="1">
    <citation type="journal article" date="2019" name="Emerg. Microbes Infect.">
        <title>Comprehensive subspecies identification of 175 nontuberculous mycobacteria species based on 7547 genomic profiles.</title>
        <authorList>
            <person name="Matsumoto Y."/>
            <person name="Kinjo T."/>
            <person name="Motooka D."/>
            <person name="Nabeya D."/>
            <person name="Jung N."/>
            <person name="Uechi K."/>
            <person name="Horii T."/>
            <person name="Iida T."/>
            <person name="Fujita J."/>
            <person name="Nakamura S."/>
        </authorList>
    </citation>
    <scope>NUCLEOTIDE SEQUENCE [LARGE SCALE GENOMIC DNA]</scope>
    <source>
        <strain evidence="8 9">JCM 30396</strain>
    </source>
</reference>
<proteinExistence type="predicted"/>
<feature type="transmembrane region" description="Helical" evidence="5">
    <location>
        <begin position="96"/>
        <end position="117"/>
    </location>
</feature>
<feature type="transmembrane region" description="Helical" evidence="5">
    <location>
        <begin position="184"/>
        <end position="206"/>
    </location>
</feature>
<accession>A0A7I7TBQ3</accession>
<feature type="transmembrane region" description="Helical" evidence="5">
    <location>
        <begin position="153"/>
        <end position="172"/>
    </location>
</feature>
<dbReference type="GO" id="GO:0005886">
    <property type="term" value="C:plasma membrane"/>
    <property type="evidence" value="ECO:0007669"/>
    <property type="project" value="UniProtKB-SubCell"/>
</dbReference>
<evidence type="ECO:0000256" key="4">
    <source>
        <dbReference type="ARBA" id="ARBA00023136"/>
    </source>
</evidence>
<keyword evidence="2 5" id="KW-0812">Transmembrane</keyword>
<keyword evidence="4 5" id="KW-0472">Membrane</keyword>
<feature type="domain" description="Major facilitator superfamily (MFS) profile" evidence="7">
    <location>
        <begin position="1"/>
        <end position="476"/>
    </location>
</feature>
<feature type="chain" id="PRO_5029874054" evidence="6">
    <location>
        <begin position="23"/>
        <end position="493"/>
    </location>
</feature>
<dbReference type="InterPro" id="IPR020846">
    <property type="entry name" value="MFS_dom"/>
</dbReference>
<feature type="transmembrane region" description="Helical" evidence="5">
    <location>
        <begin position="344"/>
        <end position="364"/>
    </location>
</feature>
<dbReference type="PANTHER" id="PTHR42718:SF49">
    <property type="entry name" value="EXPORT PROTEIN"/>
    <property type="match status" value="1"/>
</dbReference>
<keyword evidence="9" id="KW-1185">Reference proteome</keyword>
<evidence type="ECO:0000313" key="9">
    <source>
        <dbReference type="Proteomes" id="UP000467148"/>
    </source>
</evidence>
<keyword evidence="3 5" id="KW-1133">Transmembrane helix</keyword>
<feature type="transmembrane region" description="Helical" evidence="5">
    <location>
        <begin position="254"/>
        <end position="277"/>
    </location>
</feature>
<dbReference type="PROSITE" id="PS50850">
    <property type="entry name" value="MFS"/>
    <property type="match status" value="1"/>
</dbReference>
<protein>
    <submittedName>
        <fullName evidence="8">MFS transporter</fullName>
    </submittedName>
</protein>
<dbReference type="Proteomes" id="UP000467148">
    <property type="component" value="Chromosome"/>
</dbReference>
<dbReference type="GO" id="GO:0022857">
    <property type="term" value="F:transmembrane transporter activity"/>
    <property type="evidence" value="ECO:0007669"/>
    <property type="project" value="InterPro"/>
</dbReference>